<comment type="caution">
    <text evidence="1">The sequence shown here is derived from an EMBL/GenBank/DDBJ whole genome shotgun (WGS) entry which is preliminary data.</text>
</comment>
<name>A0A9W6YVG9_AMBMO</name>
<dbReference type="OrthoDB" id="7771656at2759"/>
<evidence type="ECO:0000313" key="1">
    <source>
        <dbReference type="EMBL" id="GMG39112.1"/>
    </source>
</evidence>
<dbReference type="GO" id="GO:0004553">
    <property type="term" value="F:hydrolase activity, hydrolyzing O-glycosyl compounds"/>
    <property type="evidence" value="ECO:0007669"/>
    <property type="project" value="UniProtKB-ARBA"/>
</dbReference>
<dbReference type="AlphaFoldDB" id="A0A9W6YVG9"/>
<dbReference type="InterPro" id="IPR008928">
    <property type="entry name" value="6-hairpin_glycosidase_sf"/>
</dbReference>
<dbReference type="InterPro" id="IPR012341">
    <property type="entry name" value="6hp_glycosidase-like_sf"/>
</dbReference>
<gene>
    <name evidence="1" type="ORF">Amon01_000508800</name>
</gene>
<dbReference type="SMART" id="SM01149">
    <property type="entry name" value="DUF1237"/>
    <property type="match status" value="1"/>
</dbReference>
<reference evidence="1" key="1">
    <citation type="submission" date="2023-04" db="EMBL/GenBank/DDBJ databases">
        <title>Ambrosiozyma monospora NBRC 1965.</title>
        <authorList>
            <person name="Ichikawa N."/>
            <person name="Sato H."/>
            <person name="Tonouchi N."/>
        </authorList>
    </citation>
    <scope>NUCLEOTIDE SEQUENCE</scope>
    <source>
        <strain evidence="1">NBRC 1965</strain>
    </source>
</reference>
<accession>A0A9W6YVG9</accession>
<dbReference type="PANTHER" id="PTHR31047:SF0">
    <property type="entry name" value="MEIOTICALLY UP-REGULATED GENE 157 PROTEIN"/>
    <property type="match status" value="1"/>
</dbReference>
<dbReference type="InterPro" id="IPR008313">
    <property type="entry name" value="GH125"/>
</dbReference>
<dbReference type="Pfam" id="PF06824">
    <property type="entry name" value="Glyco_hydro_125"/>
    <property type="match status" value="1"/>
</dbReference>
<dbReference type="GO" id="GO:0005975">
    <property type="term" value="P:carbohydrate metabolic process"/>
    <property type="evidence" value="ECO:0007669"/>
    <property type="project" value="InterPro"/>
</dbReference>
<dbReference type="Proteomes" id="UP001165063">
    <property type="component" value="Unassembled WGS sequence"/>
</dbReference>
<proteinExistence type="predicted"/>
<dbReference type="Gene3D" id="1.50.10.10">
    <property type="match status" value="1"/>
</dbReference>
<organism evidence="1 2">
    <name type="scientific">Ambrosiozyma monospora</name>
    <name type="common">Yeast</name>
    <name type="synonym">Endomycopsis monosporus</name>
    <dbReference type="NCBI Taxonomy" id="43982"/>
    <lineage>
        <taxon>Eukaryota</taxon>
        <taxon>Fungi</taxon>
        <taxon>Dikarya</taxon>
        <taxon>Ascomycota</taxon>
        <taxon>Saccharomycotina</taxon>
        <taxon>Pichiomycetes</taxon>
        <taxon>Pichiales</taxon>
        <taxon>Pichiaceae</taxon>
        <taxon>Ambrosiozyma</taxon>
    </lineage>
</organism>
<dbReference type="SUPFAM" id="SSF48208">
    <property type="entry name" value="Six-hairpin glycosidases"/>
    <property type="match status" value="1"/>
</dbReference>
<dbReference type="EMBL" id="BSXU01002686">
    <property type="protein sequence ID" value="GMG39112.1"/>
    <property type="molecule type" value="Genomic_DNA"/>
</dbReference>
<keyword evidence="2" id="KW-1185">Reference proteome</keyword>
<dbReference type="PANTHER" id="PTHR31047">
    <property type="entry name" value="MEIOTICALLY UP-REGULATED GENE 157 PROTEIN"/>
    <property type="match status" value="1"/>
</dbReference>
<protein>
    <submittedName>
        <fullName evidence="1">Unnamed protein product</fullName>
    </submittedName>
</protein>
<sequence length="192" mass="21762">MMPKKVAEQVKQGIEEHAVIDHKVFGKVYAYEVDGYGGLNFMDDANIPSLLSLPDMGFTDRDDPIYQNTRKMVMSNKGNPYYLEGRFFKGIGGPHVGILNAWPMSLLVAIRTSDDDAEITEYLDLVKKTTAGLGLLHESINVHSSRHAYTRPWFSWCNSEFGKTILDLAQRKPHLIFKEKYDSVPYEFKPGA</sequence>
<evidence type="ECO:0000313" key="2">
    <source>
        <dbReference type="Proteomes" id="UP001165063"/>
    </source>
</evidence>